<dbReference type="OrthoDB" id="8754772at2"/>
<dbReference type="EMBL" id="VRKQ01000008">
    <property type="protein sequence ID" value="TXG39316.1"/>
    <property type="molecule type" value="Genomic_DNA"/>
</dbReference>
<dbReference type="SUPFAM" id="SSF54427">
    <property type="entry name" value="NTF2-like"/>
    <property type="match status" value="1"/>
</dbReference>
<evidence type="ECO:0008006" key="3">
    <source>
        <dbReference type="Google" id="ProtNLM"/>
    </source>
</evidence>
<dbReference type="AlphaFoldDB" id="A0A5C7GLF4"/>
<evidence type="ECO:0000313" key="2">
    <source>
        <dbReference type="Proteomes" id="UP000321080"/>
    </source>
</evidence>
<dbReference type="Gene3D" id="3.10.450.50">
    <property type="match status" value="1"/>
</dbReference>
<keyword evidence="2" id="KW-1185">Reference proteome</keyword>
<proteinExistence type="predicted"/>
<reference evidence="1 2" key="1">
    <citation type="submission" date="2019-08" db="EMBL/GenBank/DDBJ databases">
        <title>Seonamhaeicola sediminis sp. nov., isolated from marine sediment.</title>
        <authorList>
            <person name="Cao W.R."/>
        </authorList>
    </citation>
    <scope>NUCLEOTIDE SEQUENCE [LARGE SCALE GENOMIC DNA]</scope>
    <source>
        <strain evidence="1 2">1505</strain>
    </source>
</reference>
<dbReference type="Proteomes" id="UP000321080">
    <property type="component" value="Unassembled WGS sequence"/>
</dbReference>
<dbReference type="InterPro" id="IPR032710">
    <property type="entry name" value="NTF2-like_dom_sf"/>
</dbReference>
<organism evidence="1 2">
    <name type="scientific">Seonamhaeicola maritimus</name>
    <dbReference type="NCBI Taxonomy" id="2591822"/>
    <lineage>
        <taxon>Bacteria</taxon>
        <taxon>Pseudomonadati</taxon>
        <taxon>Bacteroidota</taxon>
        <taxon>Flavobacteriia</taxon>
        <taxon>Flavobacteriales</taxon>
        <taxon>Flavobacteriaceae</taxon>
    </lineage>
</organism>
<accession>A0A5C7GLF4</accession>
<protein>
    <recommendedName>
        <fullName evidence="3">Nuclear transport factor 2 family protein</fullName>
    </recommendedName>
</protein>
<comment type="caution">
    <text evidence="1">The sequence shown here is derived from an EMBL/GenBank/DDBJ whole genome shotgun (WGS) entry which is preliminary data.</text>
</comment>
<gene>
    <name evidence="1" type="ORF">FUA22_05420</name>
</gene>
<evidence type="ECO:0000313" key="1">
    <source>
        <dbReference type="EMBL" id="TXG39316.1"/>
    </source>
</evidence>
<name>A0A5C7GLF4_9FLAO</name>
<sequence>MKNFFIVLVFACTTLTIQAQKKEKNQKPQVYGIDSTKVTTIDKTIKSLYDVVSGEKGEKRNWGQFKFLFYKDAKLIPSGKNKKKVHVASFMTPDDYVKNSGKWLVENGFFEKEINRKVQRFGNIAHVFSTYEAFNSKSDDAPFMRGINSIQLLNDGKRWWIINIYWTQETTDNPIPEKYLPKK</sequence>
<dbReference type="RefSeq" id="WP_147766886.1">
    <property type="nucleotide sequence ID" value="NZ_VRKQ01000008.1"/>
</dbReference>